<organism evidence="2 3">
    <name type="scientific">Haemaphysalis longicornis</name>
    <name type="common">Bush tick</name>
    <dbReference type="NCBI Taxonomy" id="44386"/>
    <lineage>
        <taxon>Eukaryota</taxon>
        <taxon>Metazoa</taxon>
        <taxon>Ecdysozoa</taxon>
        <taxon>Arthropoda</taxon>
        <taxon>Chelicerata</taxon>
        <taxon>Arachnida</taxon>
        <taxon>Acari</taxon>
        <taxon>Parasitiformes</taxon>
        <taxon>Ixodida</taxon>
        <taxon>Ixodoidea</taxon>
        <taxon>Ixodidae</taxon>
        <taxon>Haemaphysalinae</taxon>
        <taxon>Haemaphysalis</taxon>
    </lineage>
</organism>
<feature type="region of interest" description="Disordered" evidence="1">
    <location>
        <begin position="1"/>
        <end position="37"/>
    </location>
</feature>
<reference evidence="2 3" key="1">
    <citation type="journal article" date="2020" name="Cell">
        <title>Large-Scale Comparative Analyses of Tick Genomes Elucidate Their Genetic Diversity and Vector Capacities.</title>
        <authorList>
            <consortium name="Tick Genome and Microbiome Consortium (TIGMIC)"/>
            <person name="Jia N."/>
            <person name="Wang J."/>
            <person name="Shi W."/>
            <person name="Du L."/>
            <person name="Sun Y."/>
            <person name="Zhan W."/>
            <person name="Jiang J.F."/>
            <person name="Wang Q."/>
            <person name="Zhang B."/>
            <person name="Ji P."/>
            <person name="Bell-Sakyi L."/>
            <person name="Cui X.M."/>
            <person name="Yuan T.T."/>
            <person name="Jiang B.G."/>
            <person name="Yang W.F."/>
            <person name="Lam T.T."/>
            <person name="Chang Q.C."/>
            <person name="Ding S.J."/>
            <person name="Wang X.J."/>
            <person name="Zhu J.G."/>
            <person name="Ruan X.D."/>
            <person name="Zhao L."/>
            <person name="Wei J.T."/>
            <person name="Ye R.Z."/>
            <person name="Que T.C."/>
            <person name="Du C.H."/>
            <person name="Zhou Y.H."/>
            <person name="Cheng J.X."/>
            <person name="Dai P.F."/>
            <person name="Guo W.B."/>
            <person name="Han X.H."/>
            <person name="Huang E.J."/>
            <person name="Li L.F."/>
            <person name="Wei W."/>
            <person name="Gao Y.C."/>
            <person name="Liu J.Z."/>
            <person name="Shao H.Z."/>
            <person name="Wang X."/>
            <person name="Wang C.C."/>
            <person name="Yang T.C."/>
            <person name="Huo Q.B."/>
            <person name="Li W."/>
            <person name="Chen H.Y."/>
            <person name="Chen S.E."/>
            <person name="Zhou L.G."/>
            <person name="Ni X.B."/>
            <person name="Tian J.H."/>
            <person name="Sheng Y."/>
            <person name="Liu T."/>
            <person name="Pan Y.S."/>
            <person name="Xia L.Y."/>
            <person name="Li J."/>
            <person name="Zhao F."/>
            <person name="Cao W.C."/>
        </authorList>
    </citation>
    <scope>NUCLEOTIDE SEQUENCE [LARGE SCALE GENOMIC DNA]</scope>
    <source>
        <strain evidence="2">HaeL-2018</strain>
    </source>
</reference>
<dbReference type="AlphaFoldDB" id="A0A9J6GTC3"/>
<comment type="caution">
    <text evidence="2">The sequence shown here is derived from an EMBL/GenBank/DDBJ whole genome shotgun (WGS) entry which is preliminary data.</text>
</comment>
<dbReference type="EMBL" id="JABSTR010000008">
    <property type="protein sequence ID" value="KAH9378419.1"/>
    <property type="molecule type" value="Genomic_DNA"/>
</dbReference>
<feature type="compositionally biased region" description="Basic and acidic residues" evidence="1">
    <location>
        <begin position="19"/>
        <end position="33"/>
    </location>
</feature>
<evidence type="ECO:0000256" key="1">
    <source>
        <dbReference type="SAM" id="MobiDB-lite"/>
    </source>
</evidence>
<evidence type="ECO:0000313" key="3">
    <source>
        <dbReference type="Proteomes" id="UP000821853"/>
    </source>
</evidence>
<dbReference type="VEuPathDB" id="VectorBase:HLOH_054131"/>
<keyword evidence="3" id="KW-1185">Reference proteome</keyword>
<accession>A0A9J6GTC3</accession>
<name>A0A9J6GTC3_HAELO</name>
<proteinExistence type="predicted"/>
<evidence type="ECO:0000313" key="2">
    <source>
        <dbReference type="EMBL" id="KAH9378419.1"/>
    </source>
</evidence>
<dbReference type="Proteomes" id="UP000821853">
    <property type="component" value="Unassembled WGS sequence"/>
</dbReference>
<protein>
    <submittedName>
        <fullName evidence="2">Uncharacterized protein</fullName>
    </submittedName>
</protein>
<gene>
    <name evidence="2" type="ORF">HPB48_018097</name>
</gene>
<sequence length="160" mass="17813">MTTATVEDLPKQVCGQRRAQSDETQRDPSHDHAANTTSCIPLRVRNRYLVAYGGQKTPYNGHNTLLSHSVRRQGSHQQGGCEKCSTFIPWLAYKNNMPDYGHQSFIGRLIAKQPRKPAWLNAATDLPPQNGPEKLPCQDSASCIDRCLNIALHKNTSEMG</sequence>